<gene>
    <name evidence="3" type="ORF">P7K49_001228</name>
</gene>
<organism evidence="3 4">
    <name type="scientific">Saguinus oedipus</name>
    <name type="common">Cotton-top tamarin</name>
    <name type="synonym">Oedipomidas oedipus</name>
    <dbReference type="NCBI Taxonomy" id="9490"/>
    <lineage>
        <taxon>Eukaryota</taxon>
        <taxon>Metazoa</taxon>
        <taxon>Chordata</taxon>
        <taxon>Craniata</taxon>
        <taxon>Vertebrata</taxon>
        <taxon>Euteleostomi</taxon>
        <taxon>Mammalia</taxon>
        <taxon>Eutheria</taxon>
        <taxon>Euarchontoglires</taxon>
        <taxon>Primates</taxon>
        <taxon>Haplorrhini</taxon>
        <taxon>Platyrrhini</taxon>
        <taxon>Cebidae</taxon>
        <taxon>Callitrichinae</taxon>
        <taxon>Saguinus</taxon>
    </lineage>
</organism>
<sequence>MGRGGNNVKAMSQQIGAFLEIIQQLPPNGDLNFKLFIIRGSPQQIEEQLIEEIEGSLCPVGPGPGVPGPAGPMRSFNPGPFNQGHLGLHRMPGGSLLTSTHPRVGAIPTPRVNFLLLTTQAKQLRLPRTPTPDQQSPARLGYAPTRSRRTPSAPAHPLQARPLSPRPPAPGAPPQPQPTVWSDYTKAWEECYKKIGQQPQQPAQPALPAAPPQQDCRKAWDEYY</sequence>
<feature type="compositionally biased region" description="Basic and acidic residues" evidence="2">
    <location>
        <begin position="215"/>
        <end position="224"/>
    </location>
</feature>
<feature type="compositionally biased region" description="Pro residues" evidence="2">
    <location>
        <begin position="164"/>
        <end position="177"/>
    </location>
</feature>
<keyword evidence="1" id="KW-0694">RNA-binding</keyword>
<dbReference type="InterPro" id="IPR036612">
    <property type="entry name" value="KH_dom_type_1_sf"/>
</dbReference>
<evidence type="ECO:0000256" key="1">
    <source>
        <dbReference type="PROSITE-ProRule" id="PRU00117"/>
    </source>
</evidence>
<dbReference type="EMBL" id="JASSZA010000001">
    <property type="protein sequence ID" value="KAK2119842.1"/>
    <property type="molecule type" value="Genomic_DNA"/>
</dbReference>
<reference evidence="3 4" key="1">
    <citation type="submission" date="2023-05" db="EMBL/GenBank/DDBJ databases">
        <title>B98-5 Cell Line De Novo Hybrid Assembly: An Optical Mapping Approach.</title>
        <authorList>
            <person name="Kananen K."/>
            <person name="Auerbach J.A."/>
            <person name="Kautto E."/>
            <person name="Blachly J.S."/>
        </authorList>
    </citation>
    <scope>NUCLEOTIDE SEQUENCE [LARGE SCALE GENOMIC DNA]</scope>
    <source>
        <strain evidence="3">B95-8</strain>
        <tissue evidence="3">Cell line</tissue>
    </source>
</reference>
<feature type="region of interest" description="Disordered" evidence="2">
    <location>
        <begin position="123"/>
        <end position="224"/>
    </location>
</feature>
<evidence type="ECO:0000313" key="4">
    <source>
        <dbReference type="Proteomes" id="UP001266305"/>
    </source>
</evidence>
<comment type="caution">
    <text evidence="3">The sequence shown here is derived from an EMBL/GenBank/DDBJ whole genome shotgun (WGS) entry which is preliminary data.</text>
</comment>
<feature type="compositionally biased region" description="Low complexity" evidence="2">
    <location>
        <begin position="197"/>
        <end position="207"/>
    </location>
</feature>
<name>A0ABQ9WHQ3_SAGOE</name>
<keyword evidence="4" id="KW-1185">Reference proteome</keyword>
<dbReference type="Proteomes" id="UP001266305">
    <property type="component" value="Unassembled WGS sequence"/>
</dbReference>
<proteinExistence type="predicted"/>
<dbReference type="PROSITE" id="PS50084">
    <property type="entry name" value="KH_TYPE_1"/>
    <property type="match status" value="1"/>
</dbReference>
<accession>A0ABQ9WHQ3</accession>
<dbReference type="SUPFAM" id="SSF54791">
    <property type="entry name" value="Eukaryotic type KH-domain (KH-domain type I)"/>
    <property type="match status" value="1"/>
</dbReference>
<dbReference type="Gene3D" id="3.30.1370.10">
    <property type="entry name" value="K Homology domain, type 1"/>
    <property type="match status" value="1"/>
</dbReference>
<protein>
    <submittedName>
        <fullName evidence="3">Uncharacterized protein</fullName>
    </submittedName>
</protein>
<evidence type="ECO:0000313" key="3">
    <source>
        <dbReference type="EMBL" id="KAK2119842.1"/>
    </source>
</evidence>
<evidence type="ECO:0000256" key="2">
    <source>
        <dbReference type="SAM" id="MobiDB-lite"/>
    </source>
</evidence>